<dbReference type="InterPro" id="IPR037523">
    <property type="entry name" value="VOC_core"/>
</dbReference>
<dbReference type="InterPro" id="IPR029068">
    <property type="entry name" value="Glyas_Bleomycin-R_OHBP_Dase"/>
</dbReference>
<evidence type="ECO:0000259" key="1">
    <source>
        <dbReference type="PROSITE" id="PS51819"/>
    </source>
</evidence>
<dbReference type="SUPFAM" id="SSF54593">
    <property type="entry name" value="Glyoxalase/Bleomycin resistance protein/Dihydroxybiphenyl dioxygenase"/>
    <property type="match status" value="1"/>
</dbReference>
<proteinExistence type="predicted"/>
<evidence type="ECO:0000313" key="3">
    <source>
        <dbReference type="Proteomes" id="UP001595748"/>
    </source>
</evidence>
<dbReference type="Pfam" id="PF00903">
    <property type="entry name" value="Glyoxalase"/>
    <property type="match status" value="1"/>
</dbReference>
<sequence>MTLRLELFVDDVNVSLSFYRDVLGFELIGENASYKSLQYEQSRIAVQDIRTLEPGHPLAEAGKRGLGVEIVLEVGDVTSLHQRVQAQWAQSTELKRQPWGLKDFRMTDPDGYYWRISERRR</sequence>
<name>A0ABV8ACX2_9DEIO</name>
<dbReference type="PROSITE" id="PS51819">
    <property type="entry name" value="VOC"/>
    <property type="match status" value="1"/>
</dbReference>
<dbReference type="InterPro" id="IPR004360">
    <property type="entry name" value="Glyas_Fos-R_dOase_dom"/>
</dbReference>
<dbReference type="EMBL" id="JBHRZF010000169">
    <property type="protein sequence ID" value="MFC3862067.1"/>
    <property type="molecule type" value="Genomic_DNA"/>
</dbReference>
<protein>
    <submittedName>
        <fullName evidence="2">VOC family protein</fullName>
    </submittedName>
</protein>
<dbReference type="Proteomes" id="UP001595748">
    <property type="component" value="Unassembled WGS sequence"/>
</dbReference>
<keyword evidence="3" id="KW-1185">Reference proteome</keyword>
<gene>
    <name evidence="2" type="ORF">ACFOPQ_14960</name>
</gene>
<organism evidence="2 3">
    <name type="scientific">Deinococcus antarcticus</name>
    <dbReference type="NCBI Taxonomy" id="1298767"/>
    <lineage>
        <taxon>Bacteria</taxon>
        <taxon>Thermotogati</taxon>
        <taxon>Deinococcota</taxon>
        <taxon>Deinococci</taxon>
        <taxon>Deinococcales</taxon>
        <taxon>Deinococcaceae</taxon>
        <taxon>Deinococcus</taxon>
    </lineage>
</organism>
<reference evidence="3" key="1">
    <citation type="journal article" date="2019" name="Int. J. Syst. Evol. Microbiol.">
        <title>The Global Catalogue of Microorganisms (GCM) 10K type strain sequencing project: providing services to taxonomists for standard genome sequencing and annotation.</title>
        <authorList>
            <consortium name="The Broad Institute Genomics Platform"/>
            <consortium name="The Broad Institute Genome Sequencing Center for Infectious Disease"/>
            <person name="Wu L."/>
            <person name="Ma J."/>
        </authorList>
    </citation>
    <scope>NUCLEOTIDE SEQUENCE [LARGE SCALE GENOMIC DNA]</scope>
    <source>
        <strain evidence="3">CCTCC AB 2013263</strain>
    </source>
</reference>
<feature type="domain" description="VOC" evidence="1">
    <location>
        <begin position="1"/>
        <end position="119"/>
    </location>
</feature>
<comment type="caution">
    <text evidence="2">The sequence shown here is derived from an EMBL/GenBank/DDBJ whole genome shotgun (WGS) entry which is preliminary data.</text>
</comment>
<accession>A0ABV8ACX2</accession>
<evidence type="ECO:0000313" key="2">
    <source>
        <dbReference type="EMBL" id="MFC3862067.1"/>
    </source>
</evidence>
<dbReference type="RefSeq" id="WP_380079586.1">
    <property type="nucleotide sequence ID" value="NZ_JBHRZF010000169.1"/>
</dbReference>
<dbReference type="Gene3D" id="3.10.180.10">
    <property type="entry name" value="2,3-Dihydroxybiphenyl 1,2-Dioxygenase, domain 1"/>
    <property type="match status" value="1"/>
</dbReference>